<reference evidence="7 8" key="1">
    <citation type="submission" date="2016-04" db="EMBL/GenBank/DDBJ databases">
        <authorList>
            <person name="Evans L.H."/>
            <person name="Alamgir A."/>
            <person name="Owens N."/>
            <person name="Weber N.D."/>
            <person name="Virtaneva K."/>
            <person name="Barbian K."/>
            <person name="Babar A."/>
            <person name="Rosenke K."/>
        </authorList>
    </citation>
    <scope>NUCLEOTIDE SEQUENCE [LARGE SCALE GENOMIC DNA]</scope>
    <source>
        <strain evidence="8">S5(T) (JCM 30642 \VKM B-2941)</strain>
    </source>
</reference>
<feature type="transmembrane region" description="Helical" evidence="5">
    <location>
        <begin position="303"/>
        <end position="328"/>
    </location>
</feature>
<organism evidence="7 8">
    <name type="scientific">Cuniculiplasma divulgatum</name>
    <dbReference type="NCBI Taxonomy" id="1673428"/>
    <lineage>
        <taxon>Archaea</taxon>
        <taxon>Methanobacteriati</taxon>
        <taxon>Thermoplasmatota</taxon>
        <taxon>Thermoplasmata</taxon>
        <taxon>Thermoplasmatales</taxon>
        <taxon>Cuniculiplasmataceae</taxon>
        <taxon>Cuniculiplasma</taxon>
    </lineage>
</organism>
<accession>A0A1N5RZG4</accession>
<dbReference type="PANTHER" id="PTHR31851">
    <property type="entry name" value="FE(2+)/MN(2+) TRANSPORTER PCL1"/>
    <property type="match status" value="1"/>
</dbReference>
<dbReference type="GO" id="GO:0016491">
    <property type="term" value="F:oxidoreductase activity"/>
    <property type="evidence" value="ECO:0007669"/>
    <property type="project" value="InterPro"/>
</dbReference>
<dbReference type="GO" id="GO:0012505">
    <property type="term" value="C:endomembrane system"/>
    <property type="evidence" value="ECO:0007669"/>
    <property type="project" value="UniProtKB-SubCell"/>
</dbReference>
<dbReference type="Gene3D" id="1.20.1260.10">
    <property type="match status" value="1"/>
</dbReference>
<keyword evidence="3 5" id="KW-1133">Transmembrane helix</keyword>
<keyword evidence="4 5" id="KW-0472">Membrane</keyword>
<dbReference type="InterPro" id="IPR039376">
    <property type="entry name" value="Ferritin_CCC1_N"/>
</dbReference>
<dbReference type="GO" id="GO:0005384">
    <property type="term" value="F:manganese ion transmembrane transporter activity"/>
    <property type="evidence" value="ECO:0007669"/>
    <property type="project" value="InterPro"/>
</dbReference>
<dbReference type="EMBL" id="LT671858">
    <property type="protein sequence ID" value="SIM29168.1"/>
    <property type="molecule type" value="Genomic_DNA"/>
</dbReference>
<evidence type="ECO:0000256" key="1">
    <source>
        <dbReference type="ARBA" id="ARBA00004127"/>
    </source>
</evidence>
<dbReference type="Pfam" id="PF01988">
    <property type="entry name" value="VIT1"/>
    <property type="match status" value="1"/>
</dbReference>
<dbReference type="GO" id="GO:0046872">
    <property type="term" value="F:metal ion binding"/>
    <property type="evidence" value="ECO:0007669"/>
    <property type="project" value="InterPro"/>
</dbReference>
<feature type="domain" description="Rubrerythrin diiron-binding" evidence="6">
    <location>
        <begin position="13"/>
        <end position="136"/>
    </location>
</feature>
<dbReference type="InterPro" id="IPR008217">
    <property type="entry name" value="Ccc1_fam"/>
</dbReference>
<dbReference type="AlphaFoldDB" id="A0A1N5RZG4"/>
<feature type="transmembrane region" description="Helical" evidence="5">
    <location>
        <begin position="150"/>
        <end position="173"/>
    </location>
</feature>
<dbReference type="Pfam" id="PF02915">
    <property type="entry name" value="Rubrerythrin"/>
    <property type="match status" value="1"/>
</dbReference>
<dbReference type="SUPFAM" id="SSF47240">
    <property type="entry name" value="Ferritin-like"/>
    <property type="match status" value="1"/>
</dbReference>
<dbReference type="CDD" id="cd01044">
    <property type="entry name" value="Ferritin_CCC1_N"/>
    <property type="match status" value="1"/>
</dbReference>
<evidence type="ECO:0000259" key="6">
    <source>
        <dbReference type="Pfam" id="PF02915"/>
    </source>
</evidence>
<dbReference type="InterPro" id="IPR009078">
    <property type="entry name" value="Ferritin-like_SF"/>
</dbReference>
<dbReference type="GeneID" id="41587339"/>
<evidence type="ECO:0000256" key="3">
    <source>
        <dbReference type="ARBA" id="ARBA00022989"/>
    </source>
</evidence>
<keyword evidence="2 5" id="KW-0812">Transmembrane</keyword>
<proteinExistence type="predicted"/>
<evidence type="ECO:0000256" key="2">
    <source>
        <dbReference type="ARBA" id="ARBA00022692"/>
    </source>
</evidence>
<protein>
    <submittedName>
        <fullName evidence="7">Ferritin-like domain containing protein</fullName>
    </submittedName>
</protein>
<dbReference type="InterPro" id="IPR012347">
    <property type="entry name" value="Ferritin-like"/>
</dbReference>
<evidence type="ECO:0000256" key="5">
    <source>
        <dbReference type="SAM" id="Phobius"/>
    </source>
</evidence>
<evidence type="ECO:0000256" key="4">
    <source>
        <dbReference type="ARBA" id="ARBA00023136"/>
    </source>
</evidence>
<feature type="transmembrane region" description="Helical" evidence="5">
    <location>
        <begin position="179"/>
        <end position="201"/>
    </location>
</feature>
<evidence type="ECO:0000313" key="8">
    <source>
        <dbReference type="Proteomes" id="UP000195607"/>
    </source>
</evidence>
<feature type="transmembrane region" description="Helical" evidence="5">
    <location>
        <begin position="246"/>
        <end position="264"/>
    </location>
</feature>
<dbReference type="Proteomes" id="UP000195607">
    <property type="component" value="Chromosome I"/>
</dbReference>
<name>A0A1N5RZG4_9ARCH</name>
<dbReference type="GO" id="GO:0030026">
    <property type="term" value="P:intracellular manganese ion homeostasis"/>
    <property type="evidence" value="ECO:0007669"/>
    <property type="project" value="InterPro"/>
</dbReference>
<feature type="transmembrane region" description="Helical" evidence="5">
    <location>
        <begin position="270"/>
        <end position="291"/>
    </location>
</feature>
<dbReference type="InterPro" id="IPR003251">
    <property type="entry name" value="Rr_diiron-bd_dom"/>
</dbReference>
<sequence length="329" mass="36927">MMGEEEKLVSEFYRDEITDREFYRKLAKRSRNKVLKEKLDYLAEMEESHSEFWMKRLIKLGSEKNEIKPRGVKIFFLLFLTRILGNNLTVNLLERGEVESIRKYRDFLKNMKDTDEVNALKSIINDEIGHENVFEQMGINREAYLDRIQAFIYGMSDGLVEVLAAIAGLTAIISNNFIIAMSGLVIGVGGTISMTLGAYLSKSSEIEYRIRNIKRESLITNTSTHKMKTEIENEENRTKVSAGTTGLSYIAGAAFPIIPFLFPLGILSLIIAVILVAAVQAVSNSIIAIALNISILKSSSRAAILSLLAAAITYTIGFIFHTHFHIYIG</sequence>
<comment type="subcellular location">
    <subcellularLocation>
        <location evidence="1">Endomembrane system</location>
        <topology evidence="1">Multi-pass membrane protein</topology>
    </subcellularLocation>
</comment>
<dbReference type="RefSeq" id="WP_148689393.1">
    <property type="nucleotide sequence ID" value="NZ_LT671858.1"/>
</dbReference>
<gene>
    <name evidence="7" type="ORF">CSP5_0017</name>
</gene>
<evidence type="ECO:0000313" key="7">
    <source>
        <dbReference type="EMBL" id="SIM29168.1"/>
    </source>
</evidence>